<comment type="caution">
    <text evidence="6">The sequence shown here is derived from an EMBL/GenBank/DDBJ whole genome shotgun (WGS) entry which is preliminary data.</text>
</comment>
<dbReference type="EMBL" id="JMSN01000039">
    <property type="protein sequence ID" value="KDN45909.1"/>
    <property type="molecule type" value="Genomic_DNA"/>
</dbReference>
<name>A0A066W4C0_TILAU</name>
<evidence type="ECO:0000256" key="4">
    <source>
        <dbReference type="SAM" id="MobiDB-lite"/>
    </source>
</evidence>
<feature type="domain" description="Glutamine amidotransferase type-2" evidence="5">
    <location>
        <begin position="2"/>
        <end position="292"/>
    </location>
</feature>
<dbReference type="SUPFAM" id="SSF56235">
    <property type="entry name" value="N-terminal nucleophile aminohydrolases (Ntn hydrolases)"/>
    <property type="match status" value="1"/>
</dbReference>
<dbReference type="Pfam" id="PF00733">
    <property type="entry name" value="Asn_synthase"/>
    <property type="match status" value="2"/>
</dbReference>
<evidence type="ECO:0000259" key="5">
    <source>
        <dbReference type="PROSITE" id="PS51278"/>
    </source>
</evidence>
<dbReference type="InterPro" id="IPR014729">
    <property type="entry name" value="Rossmann-like_a/b/a_fold"/>
</dbReference>
<dbReference type="InParanoid" id="A0A066W4C0"/>
<reference evidence="6 7" key="1">
    <citation type="submission" date="2014-05" db="EMBL/GenBank/DDBJ databases">
        <title>Draft genome sequence of a rare smut relative, Tilletiaria anomala UBC 951.</title>
        <authorList>
            <consortium name="DOE Joint Genome Institute"/>
            <person name="Toome M."/>
            <person name="Kuo A."/>
            <person name="Henrissat B."/>
            <person name="Lipzen A."/>
            <person name="Tritt A."/>
            <person name="Yoshinaga Y."/>
            <person name="Zane M."/>
            <person name="Barry K."/>
            <person name="Grigoriev I.V."/>
            <person name="Spatafora J.W."/>
            <person name="Aimea M.C."/>
        </authorList>
    </citation>
    <scope>NUCLEOTIDE SEQUENCE [LARGE SCALE GENOMIC DNA]</scope>
    <source>
        <strain evidence="6 7">UBC 951</strain>
    </source>
</reference>
<dbReference type="InterPro" id="IPR029055">
    <property type="entry name" value="Ntn_hydrolases_N"/>
</dbReference>
<evidence type="ECO:0000313" key="6">
    <source>
        <dbReference type="EMBL" id="KDN45909.1"/>
    </source>
</evidence>
<dbReference type="AlphaFoldDB" id="A0A066W4C0"/>
<keyword evidence="7" id="KW-1185">Reference proteome</keyword>
<dbReference type="Gene3D" id="3.40.50.620">
    <property type="entry name" value="HUPs"/>
    <property type="match status" value="1"/>
</dbReference>
<dbReference type="STRING" id="1037660.A0A066W4C0"/>
<evidence type="ECO:0000256" key="3">
    <source>
        <dbReference type="ARBA" id="ARBA00022962"/>
    </source>
</evidence>
<feature type="region of interest" description="Disordered" evidence="4">
    <location>
        <begin position="414"/>
        <end position="433"/>
    </location>
</feature>
<accession>A0A066W4C0</accession>
<gene>
    <name evidence="6" type="ORF">K437DRAFT_246888</name>
</gene>
<keyword evidence="3" id="KW-0315">Glutamine amidotransferase</keyword>
<dbReference type="GO" id="GO:0004066">
    <property type="term" value="F:asparagine synthase (glutamine-hydrolyzing) activity"/>
    <property type="evidence" value="ECO:0007669"/>
    <property type="project" value="InterPro"/>
</dbReference>
<dbReference type="PANTHER" id="PTHR45937">
    <property type="entry name" value="ASPARAGINE SYNTHETASE DOMAIN-CONTAINING PROTEIN 1"/>
    <property type="match status" value="1"/>
</dbReference>
<evidence type="ECO:0000256" key="1">
    <source>
        <dbReference type="ARBA" id="ARBA00022605"/>
    </source>
</evidence>
<dbReference type="OMA" id="HHFRIND"/>
<dbReference type="InterPro" id="IPR017932">
    <property type="entry name" value="GATase_2_dom"/>
</dbReference>
<organism evidence="6 7">
    <name type="scientific">Tilletiaria anomala (strain ATCC 24038 / CBS 436.72 / UBC 951)</name>
    <dbReference type="NCBI Taxonomy" id="1037660"/>
    <lineage>
        <taxon>Eukaryota</taxon>
        <taxon>Fungi</taxon>
        <taxon>Dikarya</taxon>
        <taxon>Basidiomycota</taxon>
        <taxon>Ustilaginomycotina</taxon>
        <taxon>Exobasidiomycetes</taxon>
        <taxon>Georgefischeriales</taxon>
        <taxon>Tilletiariaceae</taxon>
        <taxon>Tilletiaria</taxon>
    </lineage>
</organism>
<dbReference type="OrthoDB" id="10252281at2759"/>
<keyword evidence="1" id="KW-0028">Amino-acid biosynthesis</keyword>
<dbReference type="FunCoup" id="A0A066W4C0">
    <property type="interactions" value="299"/>
</dbReference>
<dbReference type="HOGENOM" id="CLU_012368_2_0_1"/>
<dbReference type="PANTHER" id="PTHR45937:SF1">
    <property type="entry name" value="ASPARAGINE SYNTHETASE DOMAIN-CONTAINING PROTEIN 1"/>
    <property type="match status" value="1"/>
</dbReference>
<dbReference type="SUPFAM" id="SSF52402">
    <property type="entry name" value="Adenine nucleotide alpha hydrolases-like"/>
    <property type="match status" value="2"/>
</dbReference>
<sequence>MCGITLVLRRLQGNCGDVPPDPQLEWEDDLVACNALRGPDITETVTVSIPTPASSASSSTTAVWQARLSASVLALRGPSKTAQPFFSPEHNLYFAWNGQIFEQRKQYQPCSIAKNSKKGANFIERRIKELFERVWNGENDGKAIFEALTDILEECEKQVSVTGPSPMAHEVLASILDEVEGPFAFVLIEPSRARIFYGRDMLGRRSLLHTPRVSLNSSSFAGDHGFLLCSCSTEAVVRTFARIDSEGSHGVREPAAVESTDGESTAPNTADIQLTNRLEEVPTSSYFLLTLHSEPESKPWPRIRPDWRCVQSAGPSEDPVSMQQQRSDKRKQNAENLLTELKTAVASRLPPIQCRTASSVSGSHSSSTCSTALLFSGGLDCTVLALLAHAHLPPEEQIDLINVAFENPRSLKAQETELSRRSTINQSKRGKVNSTKDDKIAGCCKSSLTSVAQLKRGPYDTPDRLTGLEALAELQRLAPSREWVFVQVNVPSQEYKSRKGGIVEKMWPNATVMDLSIAAALHFAAHGRGVSYSPLTTASDSAANPGAAVYETPARVLLSGLGADELFGGYARHRTAYSKEGWSGLTKELQLDLDRLPERNLGRDDRMIACTGREARYPFLATNVVTFACSLPAAEKANIPLGEGIGDKMVLRDVARLLGLQDTAERRKRAIQFGARSAKMNEGDGKVKGQALLSRD</sequence>
<dbReference type="GeneID" id="25263237"/>
<dbReference type="CDD" id="cd01991">
    <property type="entry name" value="Asn_synthase_B_C"/>
    <property type="match status" value="1"/>
</dbReference>
<dbReference type="RefSeq" id="XP_013243347.1">
    <property type="nucleotide sequence ID" value="XM_013387893.1"/>
</dbReference>
<dbReference type="GO" id="GO:0006529">
    <property type="term" value="P:asparagine biosynthetic process"/>
    <property type="evidence" value="ECO:0007669"/>
    <property type="project" value="UniProtKB-KW"/>
</dbReference>
<dbReference type="InterPro" id="IPR001962">
    <property type="entry name" value="Asn_synthase"/>
</dbReference>
<protein>
    <recommendedName>
        <fullName evidence="5">Glutamine amidotransferase type-2 domain-containing protein</fullName>
    </recommendedName>
</protein>
<feature type="region of interest" description="Disordered" evidence="4">
    <location>
        <begin position="311"/>
        <end position="331"/>
    </location>
</feature>
<keyword evidence="2" id="KW-0061">Asparagine biosynthesis</keyword>
<evidence type="ECO:0000256" key="2">
    <source>
        <dbReference type="ARBA" id="ARBA00022888"/>
    </source>
</evidence>
<dbReference type="Gene3D" id="3.60.20.10">
    <property type="entry name" value="Glutamine Phosphoribosylpyrophosphate, subunit 1, domain 1"/>
    <property type="match status" value="1"/>
</dbReference>
<proteinExistence type="predicted"/>
<dbReference type="PROSITE" id="PS51278">
    <property type="entry name" value="GATASE_TYPE_2"/>
    <property type="match status" value="1"/>
</dbReference>
<dbReference type="Proteomes" id="UP000027361">
    <property type="component" value="Unassembled WGS sequence"/>
</dbReference>
<dbReference type="InterPro" id="IPR051857">
    <property type="entry name" value="Asn_synthetase_domain"/>
</dbReference>
<evidence type="ECO:0000313" key="7">
    <source>
        <dbReference type="Proteomes" id="UP000027361"/>
    </source>
</evidence>
<feature type="region of interest" description="Disordered" evidence="4">
    <location>
        <begin position="248"/>
        <end position="268"/>
    </location>
</feature>